<comment type="caution">
    <text evidence="1">The sequence shown here is derived from an EMBL/GenBank/DDBJ whole genome shotgun (WGS) entry which is preliminary data.</text>
</comment>
<dbReference type="Proteomes" id="UP001201549">
    <property type="component" value="Unassembled WGS sequence"/>
</dbReference>
<name>A0ABT2FFR6_9GAMM</name>
<evidence type="ECO:0000313" key="2">
    <source>
        <dbReference type="Proteomes" id="UP001201549"/>
    </source>
</evidence>
<sequence length="130" mass="14309">MTDTFLTVSQQAALQQALIDAKFVKDTADAADAEVSPLHQAFAQIAVALYQQGIKKTKWATFLKKAISAMADVCQWLHQELLRCQQEYKAQPTSIVAGEQAAFASGLFAEELAYIEHRVAPKITLPLTDE</sequence>
<accession>A0ABT2FFR6</accession>
<proteinExistence type="predicted"/>
<organism evidence="1 2">
    <name type="scientific">Shewanella electrica</name>
    <dbReference type="NCBI Taxonomy" id="515560"/>
    <lineage>
        <taxon>Bacteria</taxon>
        <taxon>Pseudomonadati</taxon>
        <taxon>Pseudomonadota</taxon>
        <taxon>Gammaproteobacteria</taxon>
        <taxon>Alteromonadales</taxon>
        <taxon>Shewanellaceae</taxon>
        <taxon>Shewanella</taxon>
    </lineage>
</organism>
<evidence type="ECO:0000313" key="1">
    <source>
        <dbReference type="EMBL" id="MCS4555134.1"/>
    </source>
</evidence>
<protein>
    <submittedName>
        <fullName evidence="1">Uncharacterized protein</fullName>
    </submittedName>
</protein>
<reference evidence="2" key="1">
    <citation type="submission" date="2023-07" db="EMBL/GenBank/DDBJ databases">
        <title>Shewanella mangrovi sp. nov., an acetaldehyde- degrading bacterium isolated from mangrove sediment.</title>
        <authorList>
            <person name="Liu Y."/>
        </authorList>
    </citation>
    <scope>NUCLEOTIDE SEQUENCE [LARGE SCALE GENOMIC DNA]</scope>
    <source>
        <strain evidence="2">C32</strain>
    </source>
</reference>
<dbReference type="EMBL" id="JAKOGG010000001">
    <property type="protein sequence ID" value="MCS4555134.1"/>
    <property type="molecule type" value="Genomic_DNA"/>
</dbReference>
<keyword evidence="2" id="KW-1185">Reference proteome</keyword>
<dbReference type="RefSeq" id="WP_238894536.1">
    <property type="nucleotide sequence ID" value="NZ_JAKOGG010000001.1"/>
</dbReference>
<gene>
    <name evidence="1" type="ORF">L9G74_01655</name>
</gene>